<name>A0A7X6A2N1_9ACTN</name>
<evidence type="ECO:0000313" key="2">
    <source>
        <dbReference type="EMBL" id="NIK59178.1"/>
    </source>
</evidence>
<dbReference type="PANTHER" id="PTHR42305:SF1">
    <property type="entry name" value="MEMBRANE PROTEIN RV1733C-RELATED"/>
    <property type="match status" value="1"/>
</dbReference>
<gene>
    <name evidence="2" type="ORF">BJY22_004895</name>
</gene>
<organism evidence="2 3">
    <name type="scientific">Kribbella shirazensis</name>
    <dbReference type="NCBI Taxonomy" id="1105143"/>
    <lineage>
        <taxon>Bacteria</taxon>
        <taxon>Bacillati</taxon>
        <taxon>Actinomycetota</taxon>
        <taxon>Actinomycetes</taxon>
        <taxon>Propionibacteriales</taxon>
        <taxon>Kribbellaceae</taxon>
        <taxon>Kribbella</taxon>
    </lineage>
</organism>
<evidence type="ECO:0000313" key="3">
    <source>
        <dbReference type="Proteomes" id="UP000555407"/>
    </source>
</evidence>
<dbReference type="AlphaFoldDB" id="A0A7X6A2N1"/>
<keyword evidence="1" id="KW-0812">Transmembrane</keyword>
<sequence length="203" mass="22117">MSAVNHRSGELWVLMQARRLGVGRNPLRRPSDRLEAVLLWSVLLVALLMIPVGAAVGIGVRNSLEATAAHQRAALHEVGARTLESTERTVPSAPGDVLSRARVSYVDPQGIEREGTASVVVGTKPGVEVTIWLDRSGSIVAAPRSRSDSAAFGALAGFLIVPGAWLLLWGQFLLARLPLDRRRTRDWDAQWETVAPRWLHGQK</sequence>
<dbReference type="EMBL" id="JAASRO010000001">
    <property type="protein sequence ID" value="NIK59178.1"/>
    <property type="molecule type" value="Genomic_DNA"/>
</dbReference>
<dbReference type="PANTHER" id="PTHR42305">
    <property type="entry name" value="MEMBRANE PROTEIN RV1733C-RELATED"/>
    <property type="match status" value="1"/>
</dbReference>
<reference evidence="2 3" key="1">
    <citation type="submission" date="2020-03" db="EMBL/GenBank/DDBJ databases">
        <title>Sequencing the genomes of 1000 actinobacteria strains.</title>
        <authorList>
            <person name="Klenk H.-P."/>
        </authorList>
    </citation>
    <scope>NUCLEOTIDE SEQUENCE [LARGE SCALE GENOMIC DNA]</scope>
    <source>
        <strain evidence="2 3">DSM 45490</strain>
    </source>
</reference>
<evidence type="ECO:0000256" key="1">
    <source>
        <dbReference type="SAM" id="Phobius"/>
    </source>
</evidence>
<accession>A0A7X6A2N1</accession>
<feature type="transmembrane region" description="Helical" evidence="1">
    <location>
        <begin position="150"/>
        <end position="175"/>
    </location>
</feature>
<feature type="transmembrane region" description="Helical" evidence="1">
    <location>
        <begin position="37"/>
        <end position="60"/>
    </location>
</feature>
<keyword evidence="3" id="KW-1185">Reference proteome</keyword>
<dbReference type="Proteomes" id="UP000555407">
    <property type="component" value="Unassembled WGS sequence"/>
</dbReference>
<proteinExistence type="predicted"/>
<keyword evidence="1" id="KW-0472">Membrane</keyword>
<dbReference type="InterPro" id="IPR039708">
    <property type="entry name" value="MT1774/Rv1733c-like"/>
</dbReference>
<keyword evidence="1" id="KW-1133">Transmembrane helix</keyword>
<protein>
    <recommendedName>
        <fullName evidence="4">DUF3592 domain-containing protein</fullName>
    </recommendedName>
</protein>
<dbReference type="RefSeq" id="WP_167210527.1">
    <property type="nucleotide sequence ID" value="NZ_JAASRO010000001.1"/>
</dbReference>
<evidence type="ECO:0008006" key="4">
    <source>
        <dbReference type="Google" id="ProtNLM"/>
    </source>
</evidence>
<comment type="caution">
    <text evidence="2">The sequence shown here is derived from an EMBL/GenBank/DDBJ whole genome shotgun (WGS) entry which is preliminary data.</text>
</comment>